<dbReference type="PANTHER" id="PTHR32099:SF42">
    <property type="entry name" value="CYSTEINE-RICH RECEPTOR-LIKE PROTEIN KINASE 9-RELATED"/>
    <property type="match status" value="1"/>
</dbReference>
<reference evidence="5" key="1">
    <citation type="submission" date="2023-07" db="EMBL/GenBank/DDBJ databases">
        <title>A chromosome-level genome assembly of Lolium multiflorum.</title>
        <authorList>
            <person name="Chen Y."/>
            <person name="Copetti D."/>
            <person name="Kolliker R."/>
            <person name="Studer B."/>
        </authorList>
    </citation>
    <scope>NUCLEOTIDE SEQUENCE</scope>
    <source>
        <strain evidence="5">02402/16</strain>
        <tissue evidence="5">Leaf</tissue>
    </source>
</reference>
<keyword evidence="2" id="KW-0677">Repeat</keyword>
<keyword evidence="6" id="KW-1185">Reference proteome</keyword>
<dbReference type="CDD" id="cd23509">
    <property type="entry name" value="Gnk2-like"/>
    <property type="match status" value="2"/>
</dbReference>
<dbReference type="Proteomes" id="UP001231189">
    <property type="component" value="Unassembled WGS sequence"/>
</dbReference>
<feature type="domain" description="Gnk2-homologous" evidence="4">
    <location>
        <begin position="44"/>
        <end position="152"/>
    </location>
</feature>
<gene>
    <name evidence="5" type="ORF">QYE76_066133</name>
</gene>
<comment type="caution">
    <text evidence="5">The sequence shown here is derived from an EMBL/GenBank/DDBJ whole genome shotgun (WGS) entry which is preliminary data.</text>
</comment>
<keyword evidence="1" id="KW-0732">Signal</keyword>
<dbReference type="InterPro" id="IPR002902">
    <property type="entry name" value="GNK2"/>
</dbReference>
<evidence type="ECO:0000313" key="5">
    <source>
        <dbReference type="EMBL" id="KAK1648328.1"/>
    </source>
</evidence>
<evidence type="ECO:0000313" key="6">
    <source>
        <dbReference type="Proteomes" id="UP001231189"/>
    </source>
</evidence>
<keyword evidence="3" id="KW-0812">Transmembrane</keyword>
<evidence type="ECO:0000256" key="1">
    <source>
        <dbReference type="ARBA" id="ARBA00022729"/>
    </source>
</evidence>
<accession>A0AAD8SBN3</accession>
<keyword evidence="3" id="KW-0472">Membrane</keyword>
<feature type="transmembrane region" description="Helical" evidence="3">
    <location>
        <begin position="20"/>
        <end position="41"/>
    </location>
</feature>
<feature type="domain" description="Gnk2-homologous" evidence="4">
    <location>
        <begin position="172"/>
        <end position="285"/>
    </location>
</feature>
<dbReference type="EMBL" id="JAUUTY010000004">
    <property type="protein sequence ID" value="KAK1648328.1"/>
    <property type="molecule type" value="Genomic_DNA"/>
</dbReference>
<keyword evidence="3" id="KW-1133">Transmembrane helix</keyword>
<evidence type="ECO:0000259" key="4">
    <source>
        <dbReference type="PROSITE" id="PS51473"/>
    </source>
</evidence>
<name>A0AAD8SBN3_LOLMU</name>
<sequence length="328" mass="34610">MPIYRLLLHKLLPSHFPVDAYPATAMIAVILLTLCFTPFAAADPLGHLCGVTGGGYTAVSTYGANLELLSAALRKNASSTPITLFTKGSVGVAPDTVYGVALCHGGDAATNASACADCVGAAFRDAQELCVLMKTARVLRETCILSYSSGSSHDFISYGSNAPESLLVLIGHDDIKPMPGPPPDTLSGQNASDVVESLLDETARMAAYTTARYATGRVEVNSTGALPAVIYSSAQCNPDMPPDDCRSCLHGIKNKFVETYPESISRQGAWAVAASCNFRYGTHLFYQGQPMYVRTTDSSGVVQTTTTTTNTTASSPAPVFVPTKIYKI</sequence>
<dbReference type="AlphaFoldDB" id="A0AAD8SBN3"/>
<dbReference type="PANTHER" id="PTHR32099">
    <property type="entry name" value="CYSTEINE-RICH REPEAT SECRETORY PROTEIN"/>
    <property type="match status" value="1"/>
</dbReference>
<proteinExistence type="predicted"/>
<dbReference type="Gene3D" id="3.30.430.20">
    <property type="entry name" value="Gnk2 domain, C-X8-C-X2-C motif"/>
    <property type="match status" value="2"/>
</dbReference>
<organism evidence="5 6">
    <name type="scientific">Lolium multiflorum</name>
    <name type="common">Italian ryegrass</name>
    <name type="synonym">Lolium perenne subsp. multiflorum</name>
    <dbReference type="NCBI Taxonomy" id="4521"/>
    <lineage>
        <taxon>Eukaryota</taxon>
        <taxon>Viridiplantae</taxon>
        <taxon>Streptophyta</taxon>
        <taxon>Embryophyta</taxon>
        <taxon>Tracheophyta</taxon>
        <taxon>Spermatophyta</taxon>
        <taxon>Magnoliopsida</taxon>
        <taxon>Liliopsida</taxon>
        <taxon>Poales</taxon>
        <taxon>Poaceae</taxon>
        <taxon>BOP clade</taxon>
        <taxon>Pooideae</taxon>
        <taxon>Poodae</taxon>
        <taxon>Poeae</taxon>
        <taxon>Poeae Chloroplast Group 2 (Poeae type)</taxon>
        <taxon>Loliodinae</taxon>
        <taxon>Loliinae</taxon>
        <taxon>Lolium</taxon>
    </lineage>
</organism>
<protein>
    <recommendedName>
        <fullName evidence="4">Gnk2-homologous domain-containing protein</fullName>
    </recommendedName>
</protein>
<evidence type="ECO:0000256" key="3">
    <source>
        <dbReference type="SAM" id="Phobius"/>
    </source>
</evidence>
<evidence type="ECO:0000256" key="2">
    <source>
        <dbReference type="ARBA" id="ARBA00022737"/>
    </source>
</evidence>
<dbReference type="Pfam" id="PF01657">
    <property type="entry name" value="Stress-antifung"/>
    <property type="match status" value="2"/>
</dbReference>
<dbReference type="PROSITE" id="PS51473">
    <property type="entry name" value="GNK2"/>
    <property type="match status" value="2"/>
</dbReference>
<dbReference type="InterPro" id="IPR038408">
    <property type="entry name" value="GNK2_sf"/>
</dbReference>